<dbReference type="AlphaFoldDB" id="A0A067MUZ8"/>
<dbReference type="OrthoDB" id="2628807at2759"/>
<sequence length="190" mass="21357">MEAGHKLFKEAMKRIIGVKPKLGDGDETVQEYPIPESEYCIRVWGGGLVDDGRCCFDFTQNGRAVNTPPEYKIISIPQPTDSFPEEVEVKSAEASAGIKDIIEGEEKYFVEQGAHYRVIRPNKPDVIFVIPYYAPPKPRLSPKEVRRRAPYPTMPFISLNSSLPCKNGTWHPVGSGLRRRWCTGCPSDNC</sequence>
<dbReference type="HOGENOM" id="CLU_1427765_0_0_1"/>
<proteinExistence type="predicted"/>
<dbReference type="InParanoid" id="A0A067MUZ8"/>
<keyword evidence="2" id="KW-1185">Reference proteome</keyword>
<evidence type="ECO:0000313" key="1">
    <source>
        <dbReference type="EMBL" id="KDQ15361.1"/>
    </source>
</evidence>
<organism evidence="1 2">
    <name type="scientific">Botryobasidium botryosum (strain FD-172 SS1)</name>
    <dbReference type="NCBI Taxonomy" id="930990"/>
    <lineage>
        <taxon>Eukaryota</taxon>
        <taxon>Fungi</taxon>
        <taxon>Dikarya</taxon>
        <taxon>Basidiomycota</taxon>
        <taxon>Agaricomycotina</taxon>
        <taxon>Agaricomycetes</taxon>
        <taxon>Cantharellales</taxon>
        <taxon>Botryobasidiaceae</taxon>
        <taxon>Botryobasidium</taxon>
    </lineage>
</organism>
<reference evidence="2" key="1">
    <citation type="journal article" date="2014" name="Proc. Natl. Acad. Sci. U.S.A.">
        <title>Extensive sampling of basidiomycete genomes demonstrates inadequacy of the white-rot/brown-rot paradigm for wood decay fungi.</title>
        <authorList>
            <person name="Riley R."/>
            <person name="Salamov A.A."/>
            <person name="Brown D.W."/>
            <person name="Nagy L.G."/>
            <person name="Floudas D."/>
            <person name="Held B.W."/>
            <person name="Levasseur A."/>
            <person name="Lombard V."/>
            <person name="Morin E."/>
            <person name="Otillar R."/>
            <person name="Lindquist E.A."/>
            <person name="Sun H."/>
            <person name="LaButti K.M."/>
            <person name="Schmutz J."/>
            <person name="Jabbour D."/>
            <person name="Luo H."/>
            <person name="Baker S.E."/>
            <person name="Pisabarro A.G."/>
            <person name="Walton J.D."/>
            <person name="Blanchette R.A."/>
            <person name="Henrissat B."/>
            <person name="Martin F."/>
            <person name="Cullen D."/>
            <person name="Hibbett D.S."/>
            <person name="Grigoriev I.V."/>
        </authorList>
    </citation>
    <scope>NUCLEOTIDE SEQUENCE [LARGE SCALE GENOMIC DNA]</scope>
    <source>
        <strain evidence="2">FD-172 SS1</strain>
    </source>
</reference>
<dbReference type="EMBL" id="KL198032">
    <property type="protein sequence ID" value="KDQ15361.1"/>
    <property type="molecule type" value="Genomic_DNA"/>
</dbReference>
<protein>
    <submittedName>
        <fullName evidence="1">Uncharacterized protein</fullName>
    </submittedName>
</protein>
<evidence type="ECO:0000313" key="2">
    <source>
        <dbReference type="Proteomes" id="UP000027195"/>
    </source>
</evidence>
<name>A0A067MUZ8_BOTB1</name>
<accession>A0A067MUZ8</accession>
<dbReference type="Proteomes" id="UP000027195">
    <property type="component" value="Unassembled WGS sequence"/>
</dbReference>
<gene>
    <name evidence="1" type="ORF">BOTBODRAFT_290216</name>
</gene>